<dbReference type="Proteomes" id="UP000036923">
    <property type="component" value="Unassembled WGS sequence"/>
</dbReference>
<dbReference type="Gene3D" id="3.40.190.10">
    <property type="entry name" value="Periplasmic binding protein-like II"/>
    <property type="match status" value="2"/>
</dbReference>
<dbReference type="PANTHER" id="PTHR37945:SF1">
    <property type="entry name" value="EXTRACELLULAR TUNGSTATE BINDING PROTEIN"/>
    <property type="match status" value="1"/>
</dbReference>
<name>A0A0L6JRK3_9FIRM</name>
<dbReference type="PATRIC" id="fig|398512.5.peg.3863"/>
<dbReference type="AlphaFoldDB" id="A0A0L6JRK3"/>
<organism evidence="2 3">
    <name type="scientific">Pseudobacteroides cellulosolvens ATCC 35603 = DSM 2933</name>
    <dbReference type="NCBI Taxonomy" id="398512"/>
    <lineage>
        <taxon>Bacteria</taxon>
        <taxon>Bacillati</taxon>
        <taxon>Bacillota</taxon>
        <taxon>Clostridia</taxon>
        <taxon>Eubacteriales</taxon>
        <taxon>Oscillospiraceae</taxon>
        <taxon>Pseudobacteroides</taxon>
    </lineage>
</organism>
<evidence type="ECO:0000313" key="2">
    <source>
        <dbReference type="EMBL" id="KNY28413.1"/>
    </source>
</evidence>
<reference evidence="3" key="1">
    <citation type="submission" date="2015-07" db="EMBL/GenBank/DDBJ databases">
        <title>Near-Complete Genome Sequence of the Cellulolytic Bacterium Bacteroides (Pseudobacteroides) cellulosolvens ATCC 35603.</title>
        <authorList>
            <person name="Dassa B."/>
            <person name="Utturkar S.M."/>
            <person name="Klingeman D.M."/>
            <person name="Hurt R.A."/>
            <person name="Keller M."/>
            <person name="Xu J."/>
            <person name="Reddy Y.H.K."/>
            <person name="Borovok I."/>
            <person name="Grinberg I.R."/>
            <person name="Lamed R."/>
            <person name="Zhivin O."/>
            <person name="Bayer E.A."/>
            <person name="Brown S.D."/>
        </authorList>
    </citation>
    <scope>NUCLEOTIDE SEQUENCE [LARGE SCALE GENOMIC DNA]</scope>
    <source>
        <strain evidence="3">DSM 2933</strain>
    </source>
</reference>
<protein>
    <submittedName>
        <fullName evidence="2">PBP domain containing protein</fullName>
    </submittedName>
</protein>
<dbReference type="eggNOG" id="COG2998">
    <property type="taxonomic scope" value="Bacteria"/>
</dbReference>
<dbReference type="EMBL" id="LGTC01000001">
    <property type="protein sequence ID" value="KNY28413.1"/>
    <property type="molecule type" value="Genomic_DNA"/>
</dbReference>
<dbReference type="PANTHER" id="PTHR37945">
    <property type="entry name" value="EXTRACELLULAR TUNGSTATE BINDING PROTEIN"/>
    <property type="match status" value="1"/>
</dbReference>
<dbReference type="InterPro" id="IPR052738">
    <property type="entry name" value="ABC-Tungstate_binding"/>
</dbReference>
<sequence length="302" mass="33667" precursor="true">MLKSINSIMPKSLLRSKALFITFTVIFLTLFVMSGCTKNDEKTEEKSVQNGSVLTLATTTSVNDSGLLEYLQPQFEQDTGVTLKIIAQGTGQAIKTGEDGNADVLFIHDKKSEEKFVADGNGLSRIELMYNYFVLVGSEDDPAKISGSAKSAEECFKRIMGSKSFFVSRGDDSGTHKKELGIWKKAGLTPSGNDWYVSAGKGMGEVLKMASEKKAYTLTDKATFLSMKDKLDLKILLMDAKDLFNQYTIIKVNPDKHKHVNKKNSDKFVEWMTSEKVLVMINNFGKVKYGESLFYVNYVKKD</sequence>
<gene>
    <name evidence="2" type="ORF">Bccel_3687</name>
</gene>
<keyword evidence="3" id="KW-1185">Reference proteome</keyword>
<dbReference type="Pfam" id="PF12849">
    <property type="entry name" value="PBP_like_2"/>
    <property type="match status" value="1"/>
</dbReference>
<feature type="domain" description="PBP" evidence="1">
    <location>
        <begin position="55"/>
        <end position="275"/>
    </location>
</feature>
<dbReference type="RefSeq" id="WP_242853079.1">
    <property type="nucleotide sequence ID" value="NZ_JQKC01000007.1"/>
</dbReference>
<comment type="caution">
    <text evidence="2">The sequence shown here is derived from an EMBL/GenBank/DDBJ whole genome shotgun (WGS) entry which is preliminary data.</text>
</comment>
<dbReference type="SUPFAM" id="SSF53850">
    <property type="entry name" value="Periplasmic binding protein-like II"/>
    <property type="match status" value="1"/>
</dbReference>
<dbReference type="InterPro" id="IPR024370">
    <property type="entry name" value="PBP_domain"/>
</dbReference>
<evidence type="ECO:0000259" key="1">
    <source>
        <dbReference type="Pfam" id="PF12849"/>
    </source>
</evidence>
<proteinExistence type="predicted"/>
<accession>A0A0L6JRK3</accession>
<evidence type="ECO:0000313" key="3">
    <source>
        <dbReference type="Proteomes" id="UP000036923"/>
    </source>
</evidence>
<dbReference type="STRING" id="398512.Bccel_3687"/>